<dbReference type="Proteomes" id="UP001059041">
    <property type="component" value="Unassembled WGS sequence"/>
</dbReference>
<dbReference type="PANTHER" id="PTHR47306">
    <property type="entry name" value="SI:CH211-178J18.4-RELATED"/>
    <property type="match status" value="1"/>
</dbReference>
<dbReference type="EMBL" id="JAFHDT010000074">
    <property type="protein sequence ID" value="KAI7790575.1"/>
    <property type="molecule type" value="Genomic_DNA"/>
</dbReference>
<name>A0A9W7W904_TRIRA</name>
<keyword evidence="1" id="KW-0695">RNA-directed DNA polymerase</keyword>
<dbReference type="AlphaFoldDB" id="A0A9W7W904"/>
<keyword evidence="1" id="KW-0808">Transferase</keyword>
<comment type="caution">
    <text evidence="1">The sequence shown here is derived from an EMBL/GenBank/DDBJ whole genome shotgun (WGS) entry which is preliminary data.</text>
</comment>
<feature type="non-terminal residue" evidence="1">
    <location>
        <position position="1"/>
    </location>
</feature>
<feature type="non-terminal residue" evidence="1">
    <location>
        <position position="216"/>
    </location>
</feature>
<keyword evidence="1" id="KW-0548">Nucleotidyltransferase</keyword>
<dbReference type="PANTHER" id="PTHR47306:SF2">
    <property type="entry name" value="CORE-BINDING (CB) DOMAIN-CONTAINING PROTEIN"/>
    <property type="match status" value="1"/>
</dbReference>
<proteinExistence type="predicted"/>
<organism evidence="1 2">
    <name type="scientific">Triplophysa rosa</name>
    <name type="common">Cave loach</name>
    <dbReference type="NCBI Taxonomy" id="992332"/>
    <lineage>
        <taxon>Eukaryota</taxon>
        <taxon>Metazoa</taxon>
        <taxon>Chordata</taxon>
        <taxon>Craniata</taxon>
        <taxon>Vertebrata</taxon>
        <taxon>Euteleostomi</taxon>
        <taxon>Actinopterygii</taxon>
        <taxon>Neopterygii</taxon>
        <taxon>Teleostei</taxon>
        <taxon>Ostariophysi</taxon>
        <taxon>Cypriniformes</taxon>
        <taxon>Nemacheilidae</taxon>
        <taxon>Triplophysa</taxon>
    </lineage>
</organism>
<accession>A0A9W7W904</accession>
<reference evidence="1" key="1">
    <citation type="submission" date="2021-02" db="EMBL/GenBank/DDBJ databases">
        <title>Comparative genomics reveals that relaxation of natural selection precedes convergent phenotypic evolution of cavefish.</title>
        <authorList>
            <person name="Peng Z."/>
        </authorList>
    </citation>
    <scope>NUCLEOTIDE SEQUENCE</scope>
    <source>
        <tissue evidence="1">Muscle</tissue>
    </source>
</reference>
<gene>
    <name evidence="1" type="ORF">IRJ41_015171</name>
</gene>
<sequence>FATYLEKDLQNEHFKQEVENVARFLHFMDPQQPSLLFVRNREKSKLYLDEAKLTKQTPLNHLKSLKRDVQRAVSMQQFVAVHKVQAVHRVHRVSAEKLREISERGNRPEELSVVVVYRPLPGPFHNFIEELDVLLSSFPEDNVHLEKHYASDFHTLAASFDLTRLATAGNHRSGNQLDLIYTRNFTTDKSHTSSHFCTHGFQHAPSYMHYTYTRLF</sequence>
<evidence type="ECO:0000313" key="1">
    <source>
        <dbReference type="EMBL" id="KAI7790575.1"/>
    </source>
</evidence>
<protein>
    <submittedName>
        <fullName evidence="1">Reverse transcriptase</fullName>
    </submittedName>
</protein>
<keyword evidence="2" id="KW-1185">Reference proteome</keyword>
<evidence type="ECO:0000313" key="2">
    <source>
        <dbReference type="Proteomes" id="UP001059041"/>
    </source>
</evidence>
<dbReference type="GO" id="GO:0003964">
    <property type="term" value="F:RNA-directed DNA polymerase activity"/>
    <property type="evidence" value="ECO:0007669"/>
    <property type="project" value="UniProtKB-KW"/>
</dbReference>